<protein>
    <recommendedName>
        <fullName evidence="3">ribonuclease H</fullName>
        <ecNumber evidence="3">3.1.26.4</ecNumber>
    </recommendedName>
</protein>
<proteinExistence type="inferred from homology"/>
<evidence type="ECO:0000256" key="4">
    <source>
        <dbReference type="ARBA" id="ARBA00022722"/>
    </source>
</evidence>
<accession>G0NW93</accession>
<dbReference type="PANTHER" id="PTHR10642:SF26">
    <property type="entry name" value="RIBONUCLEASE H1"/>
    <property type="match status" value="1"/>
</dbReference>
<dbReference type="Pfam" id="PF00075">
    <property type="entry name" value="RNase_H"/>
    <property type="match status" value="1"/>
</dbReference>
<keyword evidence="11" id="KW-1185">Reference proteome</keyword>
<dbReference type="InParanoid" id="G0NW93"/>
<dbReference type="Gene3D" id="3.30.420.10">
    <property type="entry name" value="Ribonuclease H-like superfamily/Ribonuclease H"/>
    <property type="match status" value="1"/>
</dbReference>
<evidence type="ECO:0000259" key="9">
    <source>
        <dbReference type="PROSITE" id="PS50879"/>
    </source>
</evidence>
<reference evidence="11" key="1">
    <citation type="submission" date="2011-07" db="EMBL/GenBank/DDBJ databases">
        <authorList>
            <consortium name="Caenorhabditis brenneri Sequencing and Analysis Consortium"/>
            <person name="Wilson R.K."/>
        </authorList>
    </citation>
    <scope>NUCLEOTIDE SEQUENCE [LARGE SCALE GENOMIC DNA]</scope>
    <source>
        <strain evidence="11">PB2801</strain>
    </source>
</reference>
<evidence type="ECO:0000256" key="3">
    <source>
        <dbReference type="ARBA" id="ARBA00012180"/>
    </source>
</evidence>
<dbReference type="GO" id="GO:0003676">
    <property type="term" value="F:nucleic acid binding"/>
    <property type="evidence" value="ECO:0007669"/>
    <property type="project" value="InterPro"/>
</dbReference>
<evidence type="ECO:0000256" key="6">
    <source>
        <dbReference type="ARBA" id="ARBA00022759"/>
    </source>
</evidence>
<feature type="region of interest" description="Disordered" evidence="8">
    <location>
        <begin position="120"/>
        <end position="140"/>
    </location>
</feature>
<dbReference type="EMBL" id="GL379962">
    <property type="protein sequence ID" value="EGT38683.1"/>
    <property type="molecule type" value="Genomic_DNA"/>
</dbReference>
<dbReference type="OrthoDB" id="90239at2759"/>
<gene>
    <name evidence="10" type="ORF">CAEBREN_07473</name>
</gene>
<keyword evidence="4" id="KW-0540">Nuclease</keyword>
<evidence type="ECO:0000256" key="8">
    <source>
        <dbReference type="SAM" id="MobiDB-lite"/>
    </source>
</evidence>
<organism evidence="11">
    <name type="scientific">Caenorhabditis brenneri</name>
    <name type="common">Nematode worm</name>
    <dbReference type="NCBI Taxonomy" id="135651"/>
    <lineage>
        <taxon>Eukaryota</taxon>
        <taxon>Metazoa</taxon>
        <taxon>Ecdysozoa</taxon>
        <taxon>Nematoda</taxon>
        <taxon>Chromadorea</taxon>
        <taxon>Rhabditida</taxon>
        <taxon>Rhabditina</taxon>
        <taxon>Rhabditomorpha</taxon>
        <taxon>Rhabditoidea</taxon>
        <taxon>Rhabditidae</taxon>
        <taxon>Peloderinae</taxon>
        <taxon>Caenorhabditis</taxon>
    </lineage>
</organism>
<evidence type="ECO:0000256" key="1">
    <source>
        <dbReference type="ARBA" id="ARBA00000077"/>
    </source>
</evidence>
<keyword evidence="5" id="KW-0479">Metal-binding</keyword>
<dbReference type="GO" id="GO:0004523">
    <property type="term" value="F:RNA-DNA hybrid ribonuclease activity"/>
    <property type="evidence" value="ECO:0007669"/>
    <property type="project" value="UniProtKB-EC"/>
</dbReference>
<dbReference type="HOGENOM" id="CLU_030894_4_4_1"/>
<evidence type="ECO:0000313" key="10">
    <source>
        <dbReference type="EMBL" id="EGT38683.1"/>
    </source>
</evidence>
<comment type="similarity">
    <text evidence="2">Belongs to the RNase H family.</text>
</comment>
<evidence type="ECO:0000313" key="11">
    <source>
        <dbReference type="Proteomes" id="UP000008068"/>
    </source>
</evidence>
<evidence type="ECO:0000256" key="5">
    <source>
        <dbReference type="ARBA" id="ARBA00022723"/>
    </source>
</evidence>
<dbReference type="STRING" id="135651.G0NW93"/>
<dbReference type="Proteomes" id="UP000008068">
    <property type="component" value="Unassembled WGS sequence"/>
</dbReference>
<dbReference type="eggNOG" id="KOG3752">
    <property type="taxonomic scope" value="Eukaryota"/>
</dbReference>
<keyword evidence="7" id="KW-0378">Hydrolase</keyword>
<dbReference type="SUPFAM" id="SSF53098">
    <property type="entry name" value="Ribonuclease H-like"/>
    <property type="match status" value="1"/>
</dbReference>
<dbReference type="InterPro" id="IPR002156">
    <property type="entry name" value="RNaseH_domain"/>
</dbReference>
<dbReference type="InterPro" id="IPR036397">
    <property type="entry name" value="RNaseH_sf"/>
</dbReference>
<keyword evidence="6" id="KW-0255">Endonuclease</keyword>
<dbReference type="CDD" id="cd09280">
    <property type="entry name" value="RNase_HI_eukaryote_like"/>
    <property type="match status" value="1"/>
</dbReference>
<dbReference type="InterPro" id="IPR050092">
    <property type="entry name" value="RNase_H"/>
</dbReference>
<sequence>MSRHADVYTDGACTNQGLSGAKAGYGVYFGEGSQYNRSGRVDGIQDSNRGELRAAQVAINSAKSQGLGSITIHTDSQYVRDAVHGASGFQSAGQNRDLMQSIHDSVRTTGMIVNVELVKGHSNDPGNDAAHKLATQGAKQ</sequence>
<dbReference type="EC" id="3.1.26.4" evidence="3"/>
<dbReference type="GO" id="GO:0043137">
    <property type="term" value="P:DNA replication, removal of RNA primer"/>
    <property type="evidence" value="ECO:0007669"/>
    <property type="project" value="TreeGrafter"/>
</dbReference>
<comment type="catalytic activity">
    <reaction evidence="1">
        <text>Endonucleolytic cleavage to 5'-phosphomonoester.</text>
        <dbReference type="EC" id="3.1.26.4"/>
    </reaction>
</comment>
<dbReference type="PROSITE" id="PS50879">
    <property type="entry name" value="RNASE_H_1"/>
    <property type="match status" value="1"/>
</dbReference>
<dbReference type="InterPro" id="IPR012337">
    <property type="entry name" value="RNaseH-like_sf"/>
</dbReference>
<feature type="domain" description="RNase H type-1" evidence="9">
    <location>
        <begin position="1"/>
        <end position="139"/>
    </location>
</feature>
<name>G0NW93_CAEBE</name>
<evidence type="ECO:0000256" key="7">
    <source>
        <dbReference type="ARBA" id="ARBA00022801"/>
    </source>
</evidence>
<dbReference type="PANTHER" id="PTHR10642">
    <property type="entry name" value="RIBONUCLEASE H1"/>
    <property type="match status" value="1"/>
</dbReference>
<dbReference type="GO" id="GO:0046872">
    <property type="term" value="F:metal ion binding"/>
    <property type="evidence" value="ECO:0007669"/>
    <property type="project" value="UniProtKB-KW"/>
</dbReference>
<dbReference type="AlphaFoldDB" id="G0NW93"/>
<evidence type="ECO:0000256" key="2">
    <source>
        <dbReference type="ARBA" id="ARBA00005300"/>
    </source>
</evidence>